<feature type="compositionally biased region" description="Pro residues" evidence="1">
    <location>
        <begin position="27"/>
        <end position="39"/>
    </location>
</feature>
<evidence type="ECO:0000313" key="3">
    <source>
        <dbReference type="Proteomes" id="UP000814176"/>
    </source>
</evidence>
<reference evidence="2 3" key="1">
    <citation type="journal article" date="2021" name="Environ. Microbiol.">
        <title>Gene family expansions and transcriptome signatures uncover fungal adaptations to wood decay.</title>
        <authorList>
            <person name="Hage H."/>
            <person name="Miyauchi S."/>
            <person name="Viragh M."/>
            <person name="Drula E."/>
            <person name="Min B."/>
            <person name="Chaduli D."/>
            <person name="Navarro D."/>
            <person name="Favel A."/>
            <person name="Norest M."/>
            <person name="Lesage-Meessen L."/>
            <person name="Balint B."/>
            <person name="Merenyi Z."/>
            <person name="de Eugenio L."/>
            <person name="Morin E."/>
            <person name="Martinez A.T."/>
            <person name="Baldrian P."/>
            <person name="Stursova M."/>
            <person name="Martinez M.J."/>
            <person name="Novotny C."/>
            <person name="Magnuson J.K."/>
            <person name="Spatafora J.W."/>
            <person name="Maurice S."/>
            <person name="Pangilinan J."/>
            <person name="Andreopoulos W."/>
            <person name="LaButti K."/>
            <person name="Hundley H."/>
            <person name="Na H."/>
            <person name="Kuo A."/>
            <person name="Barry K."/>
            <person name="Lipzen A."/>
            <person name="Henrissat B."/>
            <person name="Riley R."/>
            <person name="Ahrendt S."/>
            <person name="Nagy L.G."/>
            <person name="Grigoriev I.V."/>
            <person name="Martin F."/>
            <person name="Rosso M.N."/>
        </authorList>
    </citation>
    <scope>NUCLEOTIDE SEQUENCE [LARGE SCALE GENOMIC DNA]</scope>
    <source>
        <strain evidence="2 3">CIRM-BRFM 1785</strain>
    </source>
</reference>
<dbReference type="RefSeq" id="XP_047773206.1">
    <property type="nucleotide sequence ID" value="XM_047921901.1"/>
</dbReference>
<proteinExistence type="predicted"/>
<dbReference type="EMBL" id="JADCUA010000035">
    <property type="protein sequence ID" value="KAH9829843.1"/>
    <property type="molecule type" value="Genomic_DNA"/>
</dbReference>
<dbReference type="Proteomes" id="UP000814176">
    <property type="component" value="Unassembled WGS sequence"/>
</dbReference>
<feature type="region of interest" description="Disordered" evidence="1">
    <location>
        <begin position="1"/>
        <end position="39"/>
    </location>
</feature>
<protein>
    <submittedName>
        <fullName evidence="2">Uncharacterized protein</fullName>
    </submittedName>
</protein>
<accession>A0ABQ8JZN4</accession>
<evidence type="ECO:0000313" key="2">
    <source>
        <dbReference type="EMBL" id="KAH9829843.1"/>
    </source>
</evidence>
<keyword evidence="3" id="KW-1185">Reference proteome</keyword>
<comment type="caution">
    <text evidence="2">The sequence shown here is derived from an EMBL/GenBank/DDBJ whole genome shotgun (WGS) entry which is preliminary data.</text>
</comment>
<sequence length="210" mass="23758">MAPKRSKKQSQKQYAKAPTKRTRRVKTPPPPPLVTLPPLPSLSIAPEGLPVTAVKVLPYPAIRHERGPTWIADERPTAQLQKGSRITILTDAQTSGIGRLSVITDLRRHWVTFSIIGASHQCNLRVPIPWAILDGLESFTHQKHYFSLADDPPPHRSFIDIPSFRSKEENPYEFDIDEEDIPAFSKRLASIANKYWSNLEREGQRSNLGR</sequence>
<organism evidence="2 3">
    <name type="scientific">Rhodofomes roseus</name>
    <dbReference type="NCBI Taxonomy" id="34475"/>
    <lineage>
        <taxon>Eukaryota</taxon>
        <taxon>Fungi</taxon>
        <taxon>Dikarya</taxon>
        <taxon>Basidiomycota</taxon>
        <taxon>Agaricomycotina</taxon>
        <taxon>Agaricomycetes</taxon>
        <taxon>Polyporales</taxon>
        <taxon>Rhodofomes</taxon>
    </lineage>
</organism>
<dbReference type="GeneID" id="72002633"/>
<feature type="compositionally biased region" description="Basic residues" evidence="1">
    <location>
        <begin position="1"/>
        <end position="10"/>
    </location>
</feature>
<name>A0ABQ8JZN4_9APHY</name>
<evidence type="ECO:0000256" key="1">
    <source>
        <dbReference type="SAM" id="MobiDB-lite"/>
    </source>
</evidence>
<gene>
    <name evidence="2" type="ORF">C8Q71DRAFT_727844</name>
</gene>